<dbReference type="SUPFAM" id="SSF69572">
    <property type="entry name" value="Activating enzymes of the ubiquitin-like proteins"/>
    <property type="match status" value="2"/>
</dbReference>
<organism evidence="3 4">
    <name type="scientific">Dorcoceras hygrometricum</name>
    <dbReference type="NCBI Taxonomy" id="472368"/>
    <lineage>
        <taxon>Eukaryota</taxon>
        <taxon>Viridiplantae</taxon>
        <taxon>Streptophyta</taxon>
        <taxon>Embryophyta</taxon>
        <taxon>Tracheophyta</taxon>
        <taxon>Spermatophyta</taxon>
        <taxon>Magnoliopsida</taxon>
        <taxon>eudicotyledons</taxon>
        <taxon>Gunneridae</taxon>
        <taxon>Pentapetalae</taxon>
        <taxon>asterids</taxon>
        <taxon>lamiids</taxon>
        <taxon>Lamiales</taxon>
        <taxon>Gesneriaceae</taxon>
        <taxon>Didymocarpoideae</taxon>
        <taxon>Trichosporeae</taxon>
        <taxon>Loxocarpinae</taxon>
        <taxon>Dorcoceras</taxon>
    </lineage>
</organism>
<keyword evidence="4" id="KW-1185">Reference proteome</keyword>
<dbReference type="Gene3D" id="3.40.50.720">
    <property type="entry name" value="NAD(P)-binding Rossmann-like Domain"/>
    <property type="match status" value="2"/>
</dbReference>
<keyword evidence="1" id="KW-0812">Transmembrane</keyword>
<dbReference type="PANTHER" id="PTHR43267">
    <property type="entry name" value="TRNA THREONYLCARBAMOYLADENOSINE DEHYDRATASE"/>
    <property type="match status" value="1"/>
</dbReference>
<evidence type="ECO:0000313" key="4">
    <source>
        <dbReference type="Proteomes" id="UP000250235"/>
    </source>
</evidence>
<dbReference type="GO" id="GO:0009536">
    <property type="term" value="C:plastid"/>
    <property type="evidence" value="ECO:0007669"/>
    <property type="project" value="TreeGrafter"/>
</dbReference>
<sequence length="561" mass="62386">MGERSKYLVSFGAGALMGSVATVAIFKFLHRKVGKLQMIREPNELNGMYVSRLLGFFEGMCCIFCQMSHKLLEDVNLCGANPSFCGANPSLLMDEIVSEQLTRNIQFFGLDHQSKVTSSYVVVIGLGGVGSHAASMLLRSGVGRLLLVDFDQVSVSSLNRHSVATREDVGTPKALCLKKHFAKIFPECHVDAKVLLYDSSCEDEILSGHPDFVLDCIDNIDTKDWSLAWSCAPILLKQTVVPPDYALEPLQLRSPPPFSTVLKHLQIIGRNDGEDTLAHWPAVSGCRTIDEASLEVLRYLHKVSLLAACVRRGLKVLSATGAGARADPTRIRVADLKESINDPLSRAVRHRLKRDYGIEGGISVVFSLEKPKAKLLPFKGPSGEAENPSDYQIVPGFRVRIIPVLGTIPAIFGQVMASYVVTQLAGVQVLMEPVVNIDIDHYRVLHQRLIEHEELQYGTTMQVQVDVEEVMYIVKELWHGRSARDESPKEVGRAMWRSVNELMLIRWDRIKPACVSNLILLRFKEADEHESSSLEVIRENEPEFFANVTSVLRRAALDFGL</sequence>
<dbReference type="PANTHER" id="PTHR43267:SF2">
    <property type="entry name" value="TRNA THREONYLCARBAMOYLADENOSINE DEHYDRATASE 1-RELATED"/>
    <property type="match status" value="1"/>
</dbReference>
<evidence type="ECO:0000313" key="3">
    <source>
        <dbReference type="EMBL" id="KZV47871.1"/>
    </source>
</evidence>
<dbReference type="GO" id="GO:0008641">
    <property type="term" value="F:ubiquitin-like modifier activating enzyme activity"/>
    <property type="evidence" value="ECO:0007669"/>
    <property type="project" value="InterPro"/>
</dbReference>
<dbReference type="GO" id="GO:0061503">
    <property type="term" value="F:tRNA threonylcarbamoyladenosine dehydratase"/>
    <property type="evidence" value="ECO:0007669"/>
    <property type="project" value="TreeGrafter"/>
</dbReference>
<keyword evidence="1" id="KW-1133">Transmembrane helix</keyword>
<keyword evidence="1" id="KW-0472">Membrane</keyword>
<dbReference type="AlphaFoldDB" id="A0A2Z7CLB9"/>
<dbReference type="EMBL" id="KQ994554">
    <property type="protein sequence ID" value="KZV47871.1"/>
    <property type="molecule type" value="Genomic_DNA"/>
</dbReference>
<dbReference type="InterPro" id="IPR000594">
    <property type="entry name" value="ThiF_NAD_FAD-bd"/>
</dbReference>
<dbReference type="GO" id="GO:0061504">
    <property type="term" value="P:cyclic threonylcarbamoyladenosine biosynthetic process"/>
    <property type="evidence" value="ECO:0007669"/>
    <property type="project" value="TreeGrafter"/>
</dbReference>
<feature type="domain" description="THIF-type NAD/FAD binding fold" evidence="2">
    <location>
        <begin position="102"/>
        <end position="225"/>
    </location>
</feature>
<dbReference type="InterPro" id="IPR035985">
    <property type="entry name" value="Ubiquitin-activating_enz"/>
</dbReference>
<feature type="transmembrane region" description="Helical" evidence="1">
    <location>
        <begin position="6"/>
        <end position="29"/>
    </location>
</feature>
<protein>
    <recommendedName>
        <fullName evidence="2">THIF-type NAD/FAD binding fold domain-containing protein</fullName>
    </recommendedName>
</protein>
<proteinExistence type="predicted"/>
<dbReference type="OrthoDB" id="10265862at2759"/>
<dbReference type="InterPro" id="IPR045886">
    <property type="entry name" value="ThiF/MoeB/HesA"/>
</dbReference>
<name>A0A2Z7CLB9_9LAMI</name>
<accession>A0A2Z7CLB9</accession>
<evidence type="ECO:0000259" key="2">
    <source>
        <dbReference type="Pfam" id="PF00899"/>
    </source>
</evidence>
<dbReference type="CDD" id="cd00755">
    <property type="entry name" value="YgdL_like"/>
    <property type="match status" value="1"/>
</dbReference>
<gene>
    <name evidence="3" type="ORF">F511_10893</name>
</gene>
<dbReference type="Pfam" id="PF00899">
    <property type="entry name" value="ThiF"/>
    <property type="match status" value="1"/>
</dbReference>
<evidence type="ECO:0000256" key="1">
    <source>
        <dbReference type="SAM" id="Phobius"/>
    </source>
</evidence>
<dbReference type="Proteomes" id="UP000250235">
    <property type="component" value="Unassembled WGS sequence"/>
</dbReference>
<reference evidence="3 4" key="1">
    <citation type="journal article" date="2015" name="Proc. Natl. Acad. Sci. U.S.A.">
        <title>The resurrection genome of Boea hygrometrica: A blueprint for survival of dehydration.</title>
        <authorList>
            <person name="Xiao L."/>
            <person name="Yang G."/>
            <person name="Zhang L."/>
            <person name="Yang X."/>
            <person name="Zhao S."/>
            <person name="Ji Z."/>
            <person name="Zhou Q."/>
            <person name="Hu M."/>
            <person name="Wang Y."/>
            <person name="Chen M."/>
            <person name="Xu Y."/>
            <person name="Jin H."/>
            <person name="Xiao X."/>
            <person name="Hu G."/>
            <person name="Bao F."/>
            <person name="Hu Y."/>
            <person name="Wan P."/>
            <person name="Li L."/>
            <person name="Deng X."/>
            <person name="Kuang T."/>
            <person name="Xiang C."/>
            <person name="Zhu J.K."/>
            <person name="Oliver M.J."/>
            <person name="He Y."/>
        </authorList>
    </citation>
    <scope>NUCLEOTIDE SEQUENCE [LARGE SCALE GENOMIC DNA]</scope>
    <source>
        <strain evidence="4">cv. XS01</strain>
    </source>
</reference>